<sequence length="105" mass="11691">MTNHTQPQHGPESRTTIFRIHPSSPIFQIASAIDSAAPHSLYHNAPPHTALKGHPLKVRGGRALYYLEEVSYKMFMWSEDMGGRWCGRHLFSSSGRGVSSICKQG</sequence>
<proteinExistence type="predicted"/>
<dbReference type="Proteomes" id="UP000827092">
    <property type="component" value="Unassembled WGS sequence"/>
</dbReference>
<reference evidence="1 2" key="1">
    <citation type="journal article" date="2022" name="Nat. Ecol. Evol.">
        <title>A masculinizing supergene underlies an exaggerated male reproductive morph in a spider.</title>
        <authorList>
            <person name="Hendrickx F."/>
            <person name="De Corte Z."/>
            <person name="Sonet G."/>
            <person name="Van Belleghem S.M."/>
            <person name="Kostlbacher S."/>
            <person name="Vangestel C."/>
        </authorList>
    </citation>
    <scope>NUCLEOTIDE SEQUENCE [LARGE SCALE GENOMIC DNA]</scope>
    <source>
        <strain evidence="1">W744_W776</strain>
    </source>
</reference>
<protein>
    <submittedName>
        <fullName evidence="1">Uncharacterized protein</fullName>
    </submittedName>
</protein>
<dbReference type="AlphaFoldDB" id="A0AAV6UXG0"/>
<keyword evidence="2" id="KW-1185">Reference proteome</keyword>
<organism evidence="1 2">
    <name type="scientific">Oedothorax gibbosus</name>
    <dbReference type="NCBI Taxonomy" id="931172"/>
    <lineage>
        <taxon>Eukaryota</taxon>
        <taxon>Metazoa</taxon>
        <taxon>Ecdysozoa</taxon>
        <taxon>Arthropoda</taxon>
        <taxon>Chelicerata</taxon>
        <taxon>Arachnida</taxon>
        <taxon>Araneae</taxon>
        <taxon>Araneomorphae</taxon>
        <taxon>Entelegynae</taxon>
        <taxon>Araneoidea</taxon>
        <taxon>Linyphiidae</taxon>
        <taxon>Erigoninae</taxon>
        <taxon>Oedothorax</taxon>
    </lineage>
</organism>
<comment type="caution">
    <text evidence="1">The sequence shown here is derived from an EMBL/GenBank/DDBJ whole genome shotgun (WGS) entry which is preliminary data.</text>
</comment>
<dbReference type="EMBL" id="JAFNEN010000248">
    <property type="protein sequence ID" value="KAG8188156.1"/>
    <property type="molecule type" value="Genomic_DNA"/>
</dbReference>
<name>A0AAV6UXG0_9ARAC</name>
<accession>A0AAV6UXG0</accession>
<gene>
    <name evidence="1" type="ORF">JTE90_029080</name>
</gene>
<evidence type="ECO:0000313" key="2">
    <source>
        <dbReference type="Proteomes" id="UP000827092"/>
    </source>
</evidence>
<evidence type="ECO:0000313" key="1">
    <source>
        <dbReference type="EMBL" id="KAG8188156.1"/>
    </source>
</evidence>